<feature type="active site" description="Proton donor" evidence="8">
    <location>
        <position position="18"/>
    </location>
</feature>
<comment type="similarity">
    <text evidence="7">Belongs to the gmhB family.</text>
</comment>
<evidence type="ECO:0000256" key="5">
    <source>
        <dbReference type="ARBA" id="ARBA00023277"/>
    </source>
</evidence>
<dbReference type="PIRSF" id="PIRSF004682">
    <property type="entry name" value="GmhB"/>
    <property type="match status" value="1"/>
</dbReference>
<dbReference type="EMBL" id="QYYD01000004">
    <property type="protein sequence ID" value="RJF76541.1"/>
    <property type="molecule type" value="Genomic_DNA"/>
</dbReference>
<comment type="cofactor">
    <cofactor evidence="10">
        <name>Mg(2+)</name>
        <dbReference type="ChEBI" id="CHEBI:18420"/>
    </cofactor>
</comment>
<dbReference type="NCBIfam" id="TIGR01656">
    <property type="entry name" value="Histidinol-ppas"/>
    <property type="match status" value="1"/>
</dbReference>
<feature type="site" description="Stabilizes the phosphoryl group" evidence="9">
    <location>
        <position position="58"/>
    </location>
</feature>
<accession>A0A418VK71</accession>
<dbReference type="InterPro" id="IPR036412">
    <property type="entry name" value="HAD-like_sf"/>
</dbReference>
<dbReference type="InterPro" id="IPR006543">
    <property type="entry name" value="Histidinol-phos"/>
</dbReference>
<dbReference type="PANTHER" id="PTHR42891">
    <property type="entry name" value="D-GLYCERO-BETA-D-MANNO-HEPTOSE-1,7-BISPHOSPHATE 7-PHOSPHATASE"/>
    <property type="match status" value="1"/>
</dbReference>
<keyword evidence="4 7" id="KW-0378">Hydrolase</keyword>
<gene>
    <name evidence="11" type="ORF">D4Q52_05185</name>
</gene>
<dbReference type="Gene3D" id="3.40.50.1000">
    <property type="entry name" value="HAD superfamily/HAD-like"/>
    <property type="match status" value="1"/>
</dbReference>
<proteinExistence type="inferred from homology"/>
<dbReference type="SUPFAM" id="SSF56784">
    <property type="entry name" value="HAD-like"/>
    <property type="match status" value="1"/>
</dbReference>
<evidence type="ECO:0000256" key="8">
    <source>
        <dbReference type="PIRSR" id="PIRSR004682-1"/>
    </source>
</evidence>
<evidence type="ECO:0000256" key="9">
    <source>
        <dbReference type="PIRSR" id="PIRSR004682-3"/>
    </source>
</evidence>
<evidence type="ECO:0000313" key="12">
    <source>
        <dbReference type="Proteomes" id="UP000285523"/>
    </source>
</evidence>
<evidence type="ECO:0000256" key="6">
    <source>
        <dbReference type="ARBA" id="ARBA00031828"/>
    </source>
</evidence>
<feature type="binding site" evidence="10">
    <location>
        <position position="141"/>
    </location>
    <ligand>
        <name>Mg(2+)</name>
        <dbReference type="ChEBI" id="CHEBI:18420"/>
    </ligand>
</feature>
<feature type="binding site" evidence="10">
    <location>
        <position position="97"/>
    </location>
    <ligand>
        <name>Zn(2+)</name>
        <dbReference type="ChEBI" id="CHEBI:29105"/>
    </ligand>
</feature>
<keyword evidence="2 7" id="KW-0963">Cytoplasm</keyword>
<dbReference type="PANTHER" id="PTHR42891:SF1">
    <property type="entry name" value="D-GLYCERO-BETA-D-MANNO-HEPTOSE-1,7-BISPHOSPHATE 7-PHOSPHATASE"/>
    <property type="match status" value="1"/>
</dbReference>
<dbReference type="Proteomes" id="UP000285523">
    <property type="component" value="Unassembled WGS sequence"/>
</dbReference>
<dbReference type="Pfam" id="PF13242">
    <property type="entry name" value="Hydrolase_like"/>
    <property type="match status" value="1"/>
</dbReference>
<dbReference type="GO" id="GO:0005737">
    <property type="term" value="C:cytoplasm"/>
    <property type="evidence" value="ECO:0007669"/>
    <property type="project" value="UniProtKB-SubCell"/>
</dbReference>
<evidence type="ECO:0000256" key="2">
    <source>
        <dbReference type="ARBA" id="ARBA00022490"/>
    </source>
</evidence>
<evidence type="ECO:0000256" key="7">
    <source>
        <dbReference type="PIRNR" id="PIRNR004682"/>
    </source>
</evidence>
<dbReference type="InterPro" id="IPR023214">
    <property type="entry name" value="HAD_sf"/>
</dbReference>
<evidence type="ECO:0000256" key="3">
    <source>
        <dbReference type="ARBA" id="ARBA00022723"/>
    </source>
</evidence>
<evidence type="ECO:0000313" key="11">
    <source>
        <dbReference type="EMBL" id="RJF76541.1"/>
    </source>
</evidence>
<dbReference type="GO" id="GO:0005975">
    <property type="term" value="P:carbohydrate metabolic process"/>
    <property type="evidence" value="ECO:0007669"/>
    <property type="project" value="InterPro"/>
</dbReference>
<protein>
    <recommendedName>
        <fullName evidence="6 7">D,D-heptose 1,7-bisphosphate phosphatase</fullName>
        <ecNumber evidence="7">3.1.3.-</ecNumber>
    </recommendedName>
</protein>
<keyword evidence="5 7" id="KW-0119">Carbohydrate metabolism</keyword>
<evidence type="ECO:0000256" key="1">
    <source>
        <dbReference type="ARBA" id="ARBA00004496"/>
    </source>
</evidence>
<dbReference type="InterPro" id="IPR006549">
    <property type="entry name" value="HAD-SF_hydro_IIIA"/>
</dbReference>
<dbReference type="GO" id="GO:0016791">
    <property type="term" value="F:phosphatase activity"/>
    <property type="evidence" value="ECO:0007669"/>
    <property type="project" value="InterPro"/>
</dbReference>
<dbReference type="AlphaFoldDB" id="A0A418VK71"/>
<dbReference type="InterPro" id="IPR004446">
    <property type="entry name" value="Heptose_bisP_phosphatase"/>
</dbReference>
<keyword evidence="10" id="KW-0862">Zinc</keyword>
<evidence type="ECO:0000256" key="10">
    <source>
        <dbReference type="PIRSR" id="PIRSR004682-4"/>
    </source>
</evidence>
<keyword evidence="3 10" id="KW-0479">Metal-binding</keyword>
<dbReference type="NCBIfam" id="TIGR01662">
    <property type="entry name" value="HAD-SF-IIIA"/>
    <property type="match status" value="1"/>
</dbReference>
<name>A0A418VK71_RHOPL</name>
<dbReference type="GO" id="GO:0046872">
    <property type="term" value="F:metal ion binding"/>
    <property type="evidence" value="ECO:0007669"/>
    <property type="project" value="UniProtKB-KW"/>
</dbReference>
<feature type="site" description="Contributes to substrate recognition" evidence="9">
    <location>
        <position position="115"/>
    </location>
</feature>
<comment type="subcellular location">
    <subcellularLocation>
        <location evidence="1 7">Cytoplasm</location>
    </subcellularLocation>
</comment>
<organism evidence="11 12">
    <name type="scientific">Rhodopseudomonas palustris</name>
    <dbReference type="NCBI Taxonomy" id="1076"/>
    <lineage>
        <taxon>Bacteria</taxon>
        <taxon>Pseudomonadati</taxon>
        <taxon>Pseudomonadota</taxon>
        <taxon>Alphaproteobacteria</taxon>
        <taxon>Hyphomicrobiales</taxon>
        <taxon>Nitrobacteraceae</taxon>
        <taxon>Rhodopseudomonas</taxon>
    </lineage>
</organism>
<feature type="active site" description="Nucleophile" evidence="8">
    <location>
        <position position="16"/>
    </location>
</feature>
<sequence>MSTADQPARKPAAFLDRDGVINYNDHYIGTRERFRWMPGIAAAIRRLNDAGYYVFVITNQSGVARGMFSEDDVRALHRWMLDELSSQGARIDDIRYCPYHPGGTVEAYRRASADRKPGPGMILDLARAWPVEMQRSFVIGDSAIDIEAAQAAGIPGFLFKDGDIAAFVDEVLGRTANSGDRAGTGSAS</sequence>
<dbReference type="CDD" id="cd07503">
    <property type="entry name" value="HAD_HisB-N"/>
    <property type="match status" value="1"/>
</dbReference>
<reference evidence="11 12" key="1">
    <citation type="submission" date="2018-09" db="EMBL/GenBank/DDBJ databases">
        <title>Draft genome sequence of Rhodopseudomonas palustris 2.1.18.</title>
        <authorList>
            <person name="Robertson S.L."/>
            <person name="Meyer T.E."/>
            <person name="Kyndt J.A."/>
        </authorList>
    </citation>
    <scope>NUCLEOTIDE SEQUENCE [LARGE SCALE GENOMIC DNA]</scope>
    <source>
        <strain evidence="11 12">2.1.18</strain>
    </source>
</reference>
<dbReference type="RefSeq" id="WP_119855487.1">
    <property type="nucleotide sequence ID" value="NZ_QYYD01000004.1"/>
</dbReference>
<evidence type="ECO:0000256" key="4">
    <source>
        <dbReference type="ARBA" id="ARBA00022801"/>
    </source>
</evidence>
<feature type="site" description="Stabilizes the phosphoryl group" evidence="9">
    <location>
        <position position="116"/>
    </location>
</feature>
<dbReference type="OrthoDB" id="9814110at2"/>
<comment type="cofactor">
    <cofactor evidence="10">
        <name>Zn(2+)</name>
        <dbReference type="ChEBI" id="CHEBI:29105"/>
    </cofactor>
</comment>
<comment type="caution">
    <text evidence="11">The sequence shown here is derived from an EMBL/GenBank/DDBJ whole genome shotgun (WGS) entry which is preliminary data.</text>
</comment>
<feature type="binding site" evidence="10">
    <location>
        <position position="16"/>
    </location>
    <ligand>
        <name>Mg(2+)</name>
        <dbReference type="ChEBI" id="CHEBI:18420"/>
    </ligand>
</feature>
<feature type="binding site" evidence="10">
    <location>
        <position position="18"/>
    </location>
    <ligand>
        <name>Mg(2+)</name>
        <dbReference type="ChEBI" id="CHEBI:18420"/>
    </ligand>
</feature>
<dbReference type="EC" id="3.1.3.-" evidence="7"/>
<keyword evidence="10" id="KW-0460">Magnesium</keyword>